<reference evidence="1 2" key="1">
    <citation type="submission" date="2018-10" db="EMBL/GenBank/DDBJ databases">
        <title>Butyricimonas faecalis sp. nov., isolated from human faeces and emended description of the genus Butyricimonas.</title>
        <authorList>
            <person name="Le Roy T."/>
            <person name="Van der Smissen P."/>
            <person name="Paquot A."/>
            <person name="Delzenne N."/>
            <person name="Muccioli G."/>
            <person name="Collet J.-F."/>
            <person name="Cani P.D."/>
        </authorList>
    </citation>
    <scope>NUCLEOTIDE SEQUENCE [LARGE SCALE GENOMIC DNA]</scope>
    <source>
        <strain evidence="1 2">H184</strain>
    </source>
</reference>
<keyword evidence="2" id="KW-1185">Reference proteome</keyword>
<organism evidence="1 2">
    <name type="scientific">Butyricimonas faecalis</name>
    <dbReference type="NCBI Taxonomy" id="2093856"/>
    <lineage>
        <taxon>Bacteria</taxon>
        <taxon>Pseudomonadati</taxon>
        <taxon>Bacteroidota</taxon>
        <taxon>Bacteroidia</taxon>
        <taxon>Bacteroidales</taxon>
        <taxon>Odoribacteraceae</taxon>
        <taxon>Butyricimonas</taxon>
    </lineage>
</organism>
<proteinExistence type="predicted"/>
<sequence length="117" mass="12840">MYIKGSGIAPDSFLLALFLFSSFPVINRGCVTTPSNSPPYTGGELVLLLEDCVYFSSPSVYRGKPPGKREQTKSLLGICQTKGGSSPFRAQYGEAGRELNLRKKKPLFFIVAQKIFL</sequence>
<gene>
    <name evidence="1" type="ORF">D8S85_18225</name>
</gene>
<dbReference type="EMBL" id="CP032819">
    <property type="protein sequence ID" value="AZS31295.1"/>
    <property type="molecule type" value="Genomic_DNA"/>
</dbReference>
<evidence type="ECO:0000313" key="1">
    <source>
        <dbReference type="EMBL" id="AZS31295.1"/>
    </source>
</evidence>
<name>A0A3Q9IR80_9BACT</name>
<accession>A0A3Q9IR80</accession>
<dbReference type="AlphaFoldDB" id="A0A3Q9IR80"/>
<evidence type="ECO:0000313" key="2">
    <source>
        <dbReference type="Proteomes" id="UP000270673"/>
    </source>
</evidence>
<dbReference type="Proteomes" id="UP000270673">
    <property type="component" value="Chromosome"/>
</dbReference>
<protein>
    <submittedName>
        <fullName evidence="1">Uncharacterized protein</fullName>
    </submittedName>
</protein>
<dbReference type="KEGG" id="buy:D8S85_18225"/>